<gene>
    <name evidence="1" type="ORF">C8259_32045</name>
</gene>
<accession>A0A2T2YR93</accession>
<proteinExistence type="predicted"/>
<dbReference type="AlphaFoldDB" id="A0A2T2YR93"/>
<evidence type="ECO:0000313" key="1">
    <source>
        <dbReference type="EMBL" id="PSR58042.1"/>
    </source>
</evidence>
<protein>
    <submittedName>
        <fullName evidence="1">Uncharacterized protein</fullName>
    </submittedName>
</protein>
<comment type="caution">
    <text evidence="1">The sequence shown here is derived from an EMBL/GenBank/DDBJ whole genome shotgun (WGS) entry which is preliminary data.</text>
</comment>
<dbReference type="EMBL" id="PYHS01000028">
    <property type="protein sequence ID" value="PSR58042.1"/>
    <property type="molecule type" value="Genomic_DNA"/>
</dbReference>
<reference evidence="1 2" key="1">
    <citation type="submission" date="2018-02" db="EMBL/GenBank/DDBJ databases">
        <title>8 Nocardia nova and 1 Nocardia cyriacigeorgica strain used for evolution to TMP-SMX.</title>
        <authorList>
            <person name="Mehta H."/>
            <person name="Weng J."/>
            <person name="Shamoo Y."/>
        </authorList>
    </citation>
    <scope>NUCLEOTIDE SEQUENCE [LARGE SCALE GENOMIC DNA]</scope>
    <source>
        <strain evidence="1 2">ATCC 33727</strain>
    </source>
</reference>
<name>A0A2T2YR93_9NOCA</name>
<organism evidence="1 2">
    <name type="scientific">Nocardia nova</name>
    <dbReference type="NCBI Taxonomy" id="37330"/>
    <lineage>
        <taxon>Bacteria</taxon>
        <taxon>Bacillati</taxon>
        <taxon>Actinomycetota</taxon>
        <taxon>Actinomycetes</taxon>
        <taxon>Mycobacteriales</taxon>
        <taxon>Nocardiaceae</taxon>
        <taxon>Nocardia</taxon>
    </lineage>
</organism>
<evidence type="ECO:0000313" key="2">
    <source>
        <dbReference type="Proteomes" id="UP000241647"/>
    </source>
</evidence>
<sequence length="70" mass="7152">MFGNSIQVRLKKNGTVIVTGTTSSSSPSTATTSVAVANGDLITVEMIDNSQWSAYAATISSGAGTFVHIT</sequence>
<dbReference type="Proteomes" id="UP000241647">
    <property type="component" value="Unassembled WGS sequence"/>
</dbReference>